<dbReference type="PANTHER" id="PTHR21311">
    <property type="entry name" value="CONSERVED OLIGOMERIC GOLGI COMPLEX COMPONENT 8"/>
    <property type="match status" value="1"/>
</dbReference>
<dbReference type="OrthoDB" id="1661054at2759"/>
<evidence type="ECO:0000256" key="8">
    <source>
        <dbReference type="ARBA" id="ARBA00031347"/>
    </source>
</evidence>
<dbReference type="GO" id="GO:0017119">
    <property type="term" value="C:Golgi transport complex"/>
    <property type="evidence" value="ECO:0007669"/>
    <property type="project" value="InterPro"/>
</dbReference>
<evidence type="ECO:0000256" key="4">
    <source>
        <dbReference type="ARBA" id="ARBA00022448"/>
    </source>
</evidence>
<comment type="subcellular location">
    <subcellularLocation>
        <location evidence="1">Golgi apparatus membrane</location>
        <topology evidence="1">Peripheral membrane protein</topology>
    </subcellularLocation>
</comment>
<evidence type="ECO:0000313" key="10">
    <source>
        <dbReference type="Proteomes" id="UP000001460"/>
    </source>
</evidence>
<keyword evidence="10" id="KW-1185">Reference proteome</keyword>
<keyword evidence="4" id="KW-0813">Transport</keyword>
<dbReference type="GO" id="GO:0000139">
    <property type="term" value="C:Golgi membrane"/>
    <property type="evidence" value="ECO:0007669"/>
    <property type="project" value="UniProtKB-SubCell"/>
</dbReference>
<proteinExistence type="inferred from homology"/>
<dbReference type="GO" id="GO:0015031">
    <property type="term" value="P:protein transport"/>
    <property type="evidence" value="ECO:0007669"/>
    <property type="project" value="UniProtKB-KW"/>
</dbReference>
<sequence>MIKGSSRGLVGVLLSCPNFYEKDPVLDEEVICGTELQQVTTITDNSTTKKPGEVEEMLTSEIIESDYYIISLLASGYPNVLLNEARYLDNEAIDNYKKLQITSLKNSSIIIKSNKEYINNIKLNIDDLDSYVNIITTILYPKISESIEEMKESVCEHISVLSKLNKIKNSFQIIMDLIDLPNLINNLINANMMDEALNALEYGESSIKLVETYLIATSSSYSRNKSETSCSLLLLDTVYEKLQKMRELFYHTSKLKLIDSQLSLIQAVNIIGQLRRLMLSKHNILALDNDVSPKQNLNESNTYKPVTSSPSDINYILANIFLECRGEYLNSEYAGKAMATISVNPYLALTTAMSLFSTPLLTVASIFDSIFPDQDLRRKTLIPWANKYTEWFAQLIKMALHFKLNDGVEKISTLSIEPKLVNSLTCKTIYSANLDLDELPLAASCCQAIYKQMYALFSSSGTVSSLILPLIETYMIEYIRKLLEFSIESFKFELKNFDWSTKNNYMASLSILSSLSLSSLNLNNGINNNPNSIINYRPLAVLYNEFTHGMNELRQCPILSIQPFVVDLVRDFLSILINEINELFRQSTPYNSSINDSIKPLFINIDNVLDFTKVFVYDFVPYVENCLNFTFDLPDDQNITKPNFESDEINPISYKTNQNFHNIKLDLNSEKFIAPLILKLNSFSKP</sequence>
<dbReference type="GO" id="GO:0006891">
    <property type="term" value="P:intra-Golgi vesicle-mediated transport"/>
    <property type="evidence" value="ECO:0007669"/>
    <property type="project" value="TreeGrafter"/>
</dbReference>
<dbReference type="Proteomes" id="UP000001460">
    <property type="component" value="Unassembled WGS sequence"/>
</dbReference>
<keyword evidence="5" id="KW-0653">Protein transport</keyword>
<evidence type="ECO:0000313" key="9">
    <source>
        <dbReference type="EMBL" id="EEA06633.1"/>
    </source>
</evidence>
<dbReference type="InterPro" id="IPR007255">
    <property type="entry name" value="COG8"/>
</dbReference>
<reference evidence="9" key="1">
    <citation type="submission" date="2008-06" db="EMBL/GenBank/DDBJ databases">
        <authorList>
            <person name="Lorenzi H."/>
            <person name="Inman J."/>
            <person name="Miller J."/>
            <person name="Schobel S."/>
            <person name="Amedeo P."/>
            <person name="Caler E.V."/>
            <person name="da Silva J."/>
        </authorList>
    </citation>
    <scope>NUCLEOTIDE SEQUENCE [LARGE SCALE GENOMIC DNA]</scope>
    <source>
        <strain evidence="9">RN66</strain>
    </source>
</reference>
<evidence type="ECO:0000256" key="2">
    <source>
        <dbReference type="ARBA" id="ARBA00006419"/>
    </source>
</evidence>
<dbReference type="GeneID" id="6996201"/>
<dbReference type="STRING" id="441375.B6AEL6"/>
<protein>
    <recommendedName>
        <fullName evidence="3">Conserved oligomeric Golgi complex subunit 8</fullName>
    </recommendedName>
    <alternativeName>
        <fullName evidence="8">Component of oligomeric Golgi complex 8</fullName>
    </alternativeName>
</protein>
<dbReference type="PANTHER" id="PTHR21311:SF0">
    <property type="entry name" value="CONSERVED OLIGOMERIC GOLGI COMPLEX SUBUNIT 8"/>
    <property type="match status" value="1"/>
</dbReference>
<evidence type="ECO:0000256" key="3">
    <source>
        <dbReference type="ARBA" id="ARBA00020983"/>
    </source>
</evidence>
<evidence type="ECO:0000256" key="6">
    <source>
        <dbReference type="ARBA" id="ARBA00023034"/>
    </source>
</evidence>
<dbReference type="AlphaFoldDB" id="B6AEL6"/>
<dbReference type="RefSeq" id="XP_002140982.1">
    <property type="nucleotide sequence ID" value="XM_002140946.1"/>
</dbReference>
<keyword evidence="6" id="KW-0333">Golgi apparatus</keyword>
<evidence type="ECO:0000256" key="1">
    <source>
        <dbReference type="ARBA" id="ARBA00004395"/>
    </source>
</evidence>
<gene>
    <name evidence="9" type="ORF">CMU_013080</name>
</gene>
<evidence type="ECO:0000256" key="5">
    <source>
        <dbReference type="ARBA" id="ARBA00022927"/>
    </source>
</evidence>
<name>B6AEL6_CRYMR</name>
<organism evidence="9 10">
    <name type="scientific">Cryptosporidium muris (strain RN66)</name>
    <dbReference type="NCBI Taxonomy" id="441375"/>
    <lineage>
        <taxon>Eukaryota</taxon>
        <taxon>Sar</taxon>
        <taxon>Alveolata</taxon>
        <taxon>Apicomplexa</taxon>
        <taxon>Conoidasida</taxon>
        <taxon>Coccidia</taxon>
        <taxon>Eucoccidiorida</taxon>
        <taxon>Eimeriorina</taxon>
        <taxon>Cryptosporidiidae</taxon>
        <taxon>Cryptosporidium</taxon>
    </lineage>
</organism>
<dbReference type="VEuPathDB" id="CryptoDB:CMU_013080"/>
<accession>B6AEL6</accession>
<comment type="similarity">
    <text evidence="2">Belongs to the COG8 family.</text>
</comment>
<evidence type="ECO:0000256" key="7">
    <source>
        <dbReference type="ARBA" id="ARBA00023136"/>
    </source>
</evidence>
<dbReference type="OMA" id="NEFTHGM"/>
<keyword evidence="7" id="KW-0472">Membrane</keyword>
<dbReference type="EMBL" id="DS989730">
    <property type="protein sequence ID" value="EEA06633.1"/>
    <property type="molecule type" value="Genomic_DNA"/>
</dbReference>